<dbReference type="EMBL" id="JAWIIV010000041">
    <property type="protein sequence ID" value="MEC4722986.1"/>
    <property type="molecule type" value="Genomic_DNA"/>
</dbReference>
<name>A0ABU6JH51_9BURK</name>
<sequence length="107" mass="11491">MLENPETKQVNPPIDGQRYVFVTMPGTGPAADIRVCPMASGGHGHAQVSGNAPYVRYAGEVIFKDGKETHATPQSGTYLPPLENARTLSGLNCEFTSKFPSDPDQTK</sequence>
<reference evidence="1 2" key="1">
    <citation type="submission" date="2023-10" db="EMBL/GenBank/DDBJ databases">
        <title>Noviherbaspirillum sp. CPCC 100848 genome assembly.</title>
        <authorList>
            <person name="Li X.Y."/>
            <person name="Fang X.M."/>
        </authorList>
    </citation>
    <scope>NUCLEOTIDE SEQUENCE [LARGE SCALE GENOMIC DNA]</scope>
    <source>
        <strain evidence="1 2">CPCC 100848</strain>
    </source>
</reference>
<dbReference type="RefSeq" id="WP_326509611.1">
    <property type="nucleotide sequence ID" value="NZ_JAWIIV010000041.1"/>
</dbReference>
<proteinExistence type="predicted"/>
<organism evidence="1 2">
    <name type="scientific">Noviherbaspirillum album</name>
    <dbReference type="NCBI Taxonomy" id="3080276"/>
    <lineage>
        <taxon>Bacteria</taxon>
        <taxon>Pseudomonadati</taxon>
        <taxon>Pseudomonadota</taxon>
        <taxon>Betaproteobacteria</taxon>
        <taxon>Burkholderiales</taxon>
        <taxon>Oxalobacteraceae</taxon>
        <taxon>Noviherbaspirillum</taxon>
    </lineage>
</organism>
<protein>
    <recommendedName>
        <fullName evidence="3">Tox-PAAR-like domain-containing protein</fullName>
    </recommendedName>
</protein>
<gene>
    <name evidence="1" type="ORF">RY831_27890</name>
</gene>
<evidence type="ECO:0000313" key="2">
    <source>
        <dbReference type="Proteomes" id="UP001352263"/>
    </source>
</evidence>
<evidence type="ECO:0000313" key="1">
    <source>
        <dbReference type="EMBL" id="MEC4722986.1"/>
    </source>
</evidence>
<evidence type="ECO:0008006" key="3">
    <source>
        <dbReference type="Google" id="ProtNLM"/>
    </source>
</evidence>
<dbReference type="Proteomes" id="UP001352263">
    <property type="component" value="Unassembled WGS sequence"/>
</dbReference>
<comment type="caution">
    <text evidence="1">The sequence shown here is derived from an EMBL/GenBank/DDBJ whole genome shotgun (WGS) entry which is preliminary data.</text>
</comment>
<keyword evidence="2" id="KW-1185">Reference proteome</keyword>
<accession>A0ABU6JH51</accession>